<sequence length="505" mass="57172">MKITRREALKLGALAGGSLLLPAGWERIGYAQTVPNKFTLPFRRPPVLQPVRSDAQTDYYEITMRKAQVEILPGKLSEIWSYNGITPGPTIIQRVGRQSVVRFINNTLGRPTSTHLHGMASLPQYDGYAEDLIFPGYYKDYYYPNNRAATIWYHDHAIHHTARNVYMGLAGMYIVQDQTELDLPLPKGEYDVPLIIQDKQFATNGKLIFDDQGEKSQFGDVIVVNGIPWPRMEVARRKYRFRALNGSISRSYQLSLSTGDPLIVIGTDAGLKPAPVAVQSFRFGMAERYEFVIDFSKYPIGTQIVLKNTSPKNNEDYSGRTNAIMRFDVVRDATDDSSIPSQLRTFTPLLASQAVRTREFRYERTNGLWVTNGKVWDANRVDAAPQFGDIEIWRLYNNSGGWFHPIHLHLIDCQILDRNGKAPFPYEVGWKDVFYVGENESVRVIGKFGPNTGKYMQHCHNTVHEDHDMMNQFEVLQNSLASQSGNIGQDPIAAARPKQLPAPPL</sequence>
<dbReference type="InterPro" id="IPR008972">
    <property type="entry name" value="Cupredoxin"/>
</dbReference>
<name>A0ABR9UYD2_9CHRO</name>
<dbReference type="Gene3D" id="2.60.40.420">
    <property type="entry name" value="Cupredoxins - blue copper proteins"/>
    <property type="match status" value="3"/>
</dbReference>
<evidence type="ECO:0000256" key="1">
    <source>
        <dbReference type="ARBA" id="ARBA00010609"/>
    </source>
</evidence>
<gene>
    <name evidence="5" type="ORF">IQ230_23720</name>
</gene>
<dbReference type="Proteomes" id="UP000651156">
    <property type="component" value="Unassembled WGS sequence"/>
</dbReference>
<comment type="similarity">
    <text evidence="1">Belongs to the multicopper oxidase family.</text>
</comment>
<dbReference type="PANTHER" id="PTHR48267:SF1">
    <property type="entry name" value="BILIRUBIN OXIDASE"/>
    <property type="match status" value="1"/>
</dbReference>
<organism evidence="5 6">
    <name type="scientific">Gloeocapsopsis crepidinum LEGE 06123</name>
    <dbReference type="NCBI Taxonomy" id="588587"/>
    <lineage>
        <taxon>Bacteria</taxon>
        <taxon>Bacillati</taxon>
        <taxon>Cyanobacteriota</taxon>
        <taxon>Cyanophyceae</taxon>
        <taxon>Oscillatoriophycideae</taxon>
        <taxon>Chroococcales</taxon>
        <taxon>Chroococcaceae</taxon>
        <taxon>Gloeocapsopsis</taxon>
    </lineage>
</organism>
<keyword evidence="6" id="KW-1185">Reference proteome</keyword>
<accession>A0ABR9UYD2</accession>
<dbReference type="InterPro" id="IPR006311">
    <property type="entry name" value="TAT_signal"/>
</dbReference>
<dbReference type="InterPro" id="IPR045087">
    <property type="entry name" value="Cu-oxidase_fam"/>
</dbReference>
<proteinExistence type="inferred from homology"/>
<reference evidence="5 6" key="1">
    <citation type="submission" date="2020-10" db="EMBL/GenBank/DDBJ databases">
        <authorList>
            <person name="Castelo-Branco R."/>
            <person name="Eusebio N."/>
            <person name="Adriana R."/>
            <person name="Vieira A."/>
            <person name="Brugerolle De Fraissinette N."/>
            <person name="Rezende De Castro R."/>
            <person name="Schneider M.P."/>
            <person name="Vasconcelos V."/>
            <person name="Leao P.N."/>
        </authorList>
    </citation>
    <scope>NUCLEOTIDE SEQUENCE [LARGE SCALE GENOMIC DNA]</scope>
    <source>
        <strain evidence="5 6">LEGE 06123</strain>
    </source>
</reference>
<evidence type="ECO:0000313" key="6">
    <source>
        <dbReference type="Proteomes" id="UP000651156"/>
    </source>
</evidence>
<dbReference type="Pfam" id="PF07731">
    <property type="entry name" value="Cu-oxidase_2"/>
    <property type="match status" value="1"/>
</dbReference>
<feature type="domain" description="Plastocyanin-like" evidence="4">
    <location>
        <begin position="65"/>
        <end position="179"/>
    </location>
</feature>
<protein>
    <submittedName>
        <fullName evidence="5">Multicopper oxidase domain-containing protein</fullName>
    </submittedName>
</protein>
<dbReference type="InterPro" id="IPR011707">
    <property type="entry name" value="Cu-oxidase-like_N"/>
</dbReference>
<feature type="region of interest" description="Disordered" evidence="2">
    <location>
        <begin position="484"/>
        <end position="505"/>
    </location>
</feature>
<dbReference type="EMBL" id="JADEWN010000086">
    <property type="protein sequence ID" value="MBE9193297.1"/>
    <property type="molecule type" value="Genomic_DNA"/>
</dbReference>
<dbReference type="InterPro" id="IPR011706">
    <property type="entry name" value="Cu-oxidase_C"/>
</dbReference>
<dbReference type="CDD" id="cd13889">
    <property type="entry name" value="CuRO_3_BOD"/>
    <property type="match status" value="1"/>
</dbReference>
<dbReference type="SUPFAM" id="SSF49503">
    <property type="entry name" value="Cupredoxins"/>
    <property type="match status" value="3"/>
</dbReference>
<dbReference type="RefSeq" id="WP_193934686.1">
    <property type="nucleotide sequence ID" value="NZ_CAWPMZ010000135.1"/>
</dbReference>
<evidence type="ECO:0000256" key="2">
    <source>
        <dbReference type="SAM" id="MobiDB-lite"/>
    </source>
</evidence>
<dbReference type="PROSITE" id="PS51318">
    <property type="entry name" value="TAT"/>
    <property type="match status" value="1"/>
</dbReference>
<evidence type="ECO:0000259" key="3">
    <source>
        <dbReference type="Pfam" id="PF07731"/>
    </source>
</evidence>
<dbReference type="PANTHER" id="PTHR48267">
    <property type="entry name" value="CUPREDOXIN SUPERFAMILY PROTEIN"/>
    <property type="match status" value="1"/>
</dbReference>
<evidence type="ECO:0000313" key="5">
    <source>
        <dbReference type="EMBL" id="MBE9193297.1"/>
    </source>
</evidence>
<evidence type="ECO:0000259" key="4">
    <source>
        <dbReference type="Pfam" id="PF07732"/>
    </source>
</evidence>
<feature type="domain" description="Plastocyanin-like" evidence="3">
    <location>
        <begin position="366"/>
        <end position="477"/>
    </location>
</feature>
<comment type="caution">
    <text evidence="5">The sequence shown here is derived from an EMBL/GenBank/DDBJ whole genome shotgun (WGS) entry which is preliminary data.</text>
</comment>
<dbReference type="Pfam" id="PF07732">
    <property type="entry name" value="Cu-oxidase_3"/>
    <property type="match status" value="1"/>
</dbReference>